<dbReference type="InterPro" id="IPR001810">
    <property type="entry name" value="F-box_dom"/>
</dbReference>
<dbReference type="SUPFAM" id="SSF81383">
    <property type="entry name" value="F-box domain"/>
    <property type="match status" value="1"/>
</dbReference>
<dbReference type="InterPro" id="IPR036047">
    <property type="entry name" value="F-box-like_dom_sf"/>
</dbReference>
<dbReference type="Gene3D" id="3.80.10.10">
    <property type="entry name" value="Ribonuclease Inhibitor"/>
    <property type="match status" value="1"/>
</dbReference>
<feature type="domain" description="F-box" evidence="1">
    <location>
        <begin position="44"/>
        <end position="89"/>
    </location>
</feature>
<dbReference type="InterPro" id="IPR032675">
    <property type="entry name" value="LRR_dom_sf"/>
</dbReference>
<dbReference type="SMART" id="SM00256">
    <property type="entry name" value="FBOX"/>
    <property type="match status" value="1"/>
</dbReference>
<protein>
    <recommendedName>
        <fullName evidence="1">F-box domain-containing protein</fullName>
    </recommendedName>
</protein>
<dbReference type="EMBL" id="MU157835">
    <property type="protein sequence ID" value="KAF9531508.1"/>
    <property type="molecule type" value="Genomic_DNA"/>
</dbReference>
<accession>A0A9P6EMD8</accession>
<sequence>MEPSRNVEAVRQTLTKDKRRRSLRNLFQLPLATRSSLYGSASNTPVVGSLPADIVRDIMELLSPADILSFSLTSKHLRYLLMPALYETVTLKSSRNCRVTLEMLRKRRNICRYIRKLAVRPNYYLAWPKPDEELDEDWVVEMIEEISGDLKTMHTFDWDGLELPKDSLWRTLRQTCPQLKSVFSNVGTQPLDPLSALFDFSDLTSFSLIVRHGLGGSDLFPALEIIPPRFWDMLLNRCPDLQELAICSFSSSARVFDFDKITEGHWPKLHTLTLGSFGYQSDFTLGPPALSSDAGLGNFLDRHNELKYIRFLWNFKRWMSPDAIPMHLSSSALPALDTFIGVYQQLAELPNPDSVETLDLTCEPVYENRLDTVCPILRSLTSLTSLDIWIHIFDPGRDHSSFFQSVLSCCPRLTDFHFMCTTSFSIKPLKQLIAQLSLLPDLKRFSLTKGHKYLDENMVSTATRILKSNPTLQQINIRWARERCPNHLKQEGSYDVVCDEDGRPEFLNVVERGIPIVGSPFYRRYRHKLENSAGSVVVRTMRKRPSMFIGEDKERNRMSFMSAL</sequence>
<keyword evidence="3" id="KW-1185">Reference proteome</keyword>
<dbReference type="SUPFAM" id="SSF52047">
    <property type="entry name" value="RNI-like"/>
    <property type="match status" value="1"/>
</dbReference>
<name>A0A9P6EMD8_9AGAR</name>
<dbReference type="Proteomes" id="UP000807306">
    <property type="component" value="Unassembled WGS sequence"/>
</dbReference>
<evidence type="ECO:0000259" key="1">
    <source>
        <dbReference type="PROSITE" id="PS50181"/>
    </source>
</evidence>
<dbReference type="PROSITE" id="PS50181">
    <property type="entry name" value="FBOX"/>
    <property type="match status" value="1"/>
</dbReference>
<reference evidence="2" key="1">
    <citation type="submission" date="2020-11" db="EMBL/GenBank/DDBJ databases">
        <authorList>
            <consortium name="DOE Joint Genome Institute"/>
            <person name="Ahrendt S."/>
            <person name="Riley R."/>
            <person name="Andreopoulos W."/>
            <person name="Labutti K."/>
            <person name="Pangilinan J."/>
            <person name="Ruiz-Duenas F.J."/>
            <person name="Barrasa J.M."/>
            <person name="Sanchez-Garcia M."/>
            <person name="Camarero S."/>
            <person name="Miyauchi S."/>
            <person name="Serrano A."/>
            <person name="Linde D."/>
            <person name="Babiker R."/>
            <person name="Drula E."/>
            <person name="Ayuso-Fernandez I."/>
            <person name="Pacheco R."/>
            <person name="Padilla G."/>
            <person name="Ferreira P."/>
            <person name="Barriuso J."/>
            <person name="Kellner H."/>
            <person name="Castanera R."/>
            <person name="Alfaro M."/>
            <person name="Ramirez L."/>
            <person name="Pisabarro A.G."/>
            <person name="Kuo A."/>
            <person name="Tritt A."/>
            <person name="Lipzen A."/>
            <person name="He G."/>
            <person name="Yan M."/>
            <person name="Ng V."/>
            <person name="Cullen D."/>
            <person name="Martin F."/>
            <person name="Rosso M.-N."/>
            <person name="Henrissat B."/>
            <person name="Hibbett D."/>
            <person name="Martinez A.T."/>
            <person name="Grigoriev I.V."/>
        </authorList>
    </citation>
    <scope>NUCLEOTIDE SEQUENCE</scope>
    <source>
        <strain evidence="2">CBS 506.95</strain>
    </source>
</reference>
<dbReference type="Pfam" id="PF00646">
    <property type="entry name" value="F-box"/>
    <property type="match status" value="1"/>
</dbReference>
<evidence type="ECO:0000313" key="2">
    <source>
        <dbReference type="EMBL" id="KAF9531508.1"/>
    </source>
</evidence>
<organism evidence="2 3">
    <name type="scientific">Crepidotus variabilis</name>
    <dbReference type="NCBI Taxonomy" id="179855"/>
    <lineage>
        <taxon>Eukaryota</taxon>
        <taxon>Fungi</taxon>
        <taxon>Dikarya</taxon>
        <taxon>Basidiomycota</taxon>
        <taxon>Agaricomycotina</taxon>
        <taxon>Agaricomycetes</taxon>
        <taxon>Agaricomycetidae</taxon>
        <taxon>Agaricales</taxon>
        <taxon>Agaricineae</taxon>
        <taxon>Crepidotaceae</taxon>
        <taxon>Crepidotus</taxon>
    </lineage>
</organism>
<dbReference type="CDD" id="cd09917">
    <property type="entry name" value="F-box_SF"/>
    <property type="match status" value="1"/>
</dbReference>
<gene>
    <name evidence="2" type="ORF">CPB83DRAFT_108235</name>
</gene>
<proteinExistence type="predicted"/>
<dbReference type="AlphaFoldDB" id="A0A9P6EMD8"/>
<dbReference type="OrthoDB" id="3162794at2759"/>
<comment type="caution">
    <text evidence="2">The sequence shown here is derived from an EMBL/GenBank/DDBJ whole genome shotgun (WGS) entry which is preliminary data.</text>
</comment>
<evidence type="ECO:0000313" key="3">
    <source>
        <dbReference type="Proteomes" id="UP000807306"/>
    </source>
</evidence>